<reference evidence="2 3" key="1">
    <citation type="submission" date="2018-01" db="EMBL/GenBank/DDBJ databases">
        <title>The draft genome sequence of Halioglobus japonicus S1-36.</title>
        <authorList>
            <person name="Du Z.-J."/>
            <person name="Shi M.-J."/>
        </authorList>
    </citation>
    <scope>NUCLEOTIDE SEQUENCE [LARGE SCALE GENOMIC DNA]</scope>
    <source>
        <strain evidence="2 3">S1-36</strain>
    </source>
</reference>
<evidence type="ECO:0000313" key="2">
    <source>
        <dbReference type="EMBL" id="PLW87825.1"/>
    </source>
</evidence>
<evidence type="ECO:0000256" key="1">
    <source>
        <dbReference type="SAM" id="SignalP"/>
    </source>
</evidence>
<feature type="signal peptide" evidence="1">
    <location>
        <begin position="1"/>
        <end position="21"/>
    </location>
</feature>
<keyword evidence="1" id="KW-0732">Signal</keyword>
<dbReference type="EMBL" id="PKUR01000001">
    <property type="protein sequence ID" value="PLW87825.1"/>
    <property type="molecule type" value="Genomic_DNA"/>
</dbReference>
<feature type="chain" id="PRO_5043000470" evidence="1">
    <location>
        <begin position="22"/>
        <end position="585"/>
    </location>
</feature>
<sequence>MLIKPLLLALLLSQFVAVALAQDTGQYRSRVLLDPLGDIGKGSEMSLQELEQSIDSIRDPYARSSATRHLARHYVNEGDYPAAIAWYREALRSDGLSAVANREMRRELAQVYLQAEEFAAAASLLDEVLAMELVPATGDFLLLAQARYRLGDYVAVVVALDGVQAAGLTLDEEQKPQALALYYRAGAYPQCETLLRELLVAAPQEADYWHQLVSVYLQQNKRQAALDQLMLAMEQGVDFDPSQYVLLVDLLAVNGNPYGAASLLEQLMAAGALPRSGAHLRKVFELWFQARERDRAQQALVAAARETGDTELYLYLAQLQLEDEAWPDVEQTVLSACQRRLEDRFVSRANLLLGVSLLKQGRDAPARQVLINATLVGGAHQQAAQWLKFMDAVPPNEDELRRVRGPCVGSEGKQLALIESMPQQPAPTQPEIELESADVDTVTVLEVQRAAATRYFFAANDEPLEQLLPQMRTLAVRQSVSLVKASGTADGAPQFLNLQNIRGIGIPLRGNAQARGRYRVVSTKAFDFVSFAVFPEAGVEAQLAAALASLEKAGIIPSGGWRLVPDQGQNGSLQLQLGVMAPVTQ</sequence>
<accession>A0AAP8SPM3</accession>
<dbReference type="RefSeq" id="WP_084200168.1">
    <property type="nucleotide sequence ID" value="NZ_BMYL01000001.1"/>
</dbReference>
<dbReference type="Gene3D" id="1.25.40.10">
    <property type="entry name" value="Tetratricopeptide repeat domain"/>
    <property type="match status" value="2"/>
</dbReference>
<proteinExistence type="predicted"/>
<dbReference type="SUPFAM" id="SSF48452">
    <property type="entry name" value="TPR-like"/>
    <property type="match status" value="1"/>
</dbReference>
<dbReference type="InterPro" id="IPR011990">
    <property type="entry name" value="TPR-like_helical_dom_sf"/>
</dbReference>
<dbReference type="Proteomes" id="UP000235162">
    <property type="component" value="Unassembled WGS sequence"/>
</dbReference>
<gene>
    <name evidence="2" type="ORF">C0029_04435</name>
</gene>
<protein>
    <submittedName>
        <fullName evidence="2">Tetratricopeptide repeat-containing protein</fullName>
    </submittedName>
</protein>
<name>A0AAP8SPM3_9GAMM</name>
<dbReference type="KEGG" id="hja:BST95_13750"/>
<comment type="caution">
    <text evidence="2">The sequence shown here is derived from an EMBL/GenBank/DDBJ whole genome shotgun (WGS) entry which is preliminary data.</text>
</comment>
<keyword evidence="3" id="KW-1185">Reference proteome</keyword>
<dbReference type="AlphaFoldDB" id="A0AAP8SPM3"/>
<organism evidence="2 3">
    <name type="scientific">Halioglobus japonicus</name>
    <dbReference type="NCBI Taxonomy" id="930805"/>
    <lineage>
        <taxon>Bacteria</taxon>
        <taxon>Pseudomonadati</taxon>
        <taxon>Pseudomonadota</taxon>
        <taxon>Gammaproteobacteria</taxon>
        <taxon>Cellvibrionales</taxon>
        <taxon>Halieaceae</taxon>
        <taxon>Halioglobus</taxon>
    </lineage>
</organism>
<evidence type="ECO:0000313" key="3">
    <source>
        <dbReference type="Proteomes" id="UP000235162"/>
    </source>
</evidence>